<dbReference type="EMBL" id="JADDUC010000027">
    <property type="protein sequence ID" value="KAG0123649.1"/>
    <property type="molecule type" value="Genomic_DNA"/>
</dbReference>
<evidence type="ECO:0000256" key="7">
    <source>
        <dbReference type="PROSITE-ProRule" id="PRU00520"/>
    </source>
</evidence>
<evidence type="ECO:0000256" key="8">
    <source>
        <dbReference type="RuleBase" id="RU004168"/>
    </source>
</evidence>
<gene>
    <name evidence="13" type="ORF">IHE44_0008754</name>
    <name evidence="12" type="ORF">IHE44_007123</name>
</gene>
<dbReference type="Gene3D" id="3.30.70.100">
    <property type="match status" value="1"/>
</dbReference>
<dbReference type="InterPro" id="IPR036046">
    <property type="entry name" value="Acylphosphatase-like_dom_sf"/>
</dbReference>
<evidence type="ECO:0000256" key="4">
    <source>
        <dbReference type="ARBA" id="ARBA00039184"/>
    </source>
</evidence>
<comment type="similarity">
    <text evidence="1 8">Belongs to the acylphosphatase family.</text>
</comment>
<evidence type="ECO:0000256" key="10">
    <source>
        <dbReference type="SAM" id="SignalP"/>
    </source>
</evidence>
<dbReference type="InterPro" id="IPR020456">
    <property type="entry name" value="Acylphosphatase"/>
</dbReference>
<name>A0A835TY16_9PASS</name>
<dbReference type="PANTHER" id="PTHR10029">
    <property type="entry name" value="ACYLPHOSPHATASE"/>
    <property type="match status" value="1"/>
</dbReference>
<keyword evidence="10" id="KW-0732">Signal</keyword>
<evidence type="ECO:0000256" key="2">
    <source>
        <dbReference type="ARBA" id="ARBA00012150"/>
    </source>
</evidence>
<keyword evidence="9" id="KW-0472">Membrane</keyword>
<comment type="caution">
    <text evidence="7">Lacks conserved residue(s) required for the propagation of feature annotation.</text>
</comment>
<evidence type="ECO:0000313" key="13">
    <source>
        <dbReference type="EMBL" id="KAI1240337.1"/>
    </source>
</evidence>
<protein>
    <recommendedName>
        <fullName evidence="4">Acylphosphatase-2</fullName>
        <ecNumber evidence="2">3.6.1.7</ecNumber>
    </recommendedName>
    <alternativeName>
        <fullName evidence="5">Acylphosphate phosphohydrolase 2</fullName>
    </alternativeName>
</protein>
<evidence type="ECO:0000256" key="6">
    <source>
        <dbReference type="ARBA" id="ARBA00047645"/>
    </source>
</evidence>
<dbReference type="OrthoDB" id="7961613at2759"/>
<dbReference type="PANTHER" id="PTHR10029:SF20">
    <property type="entry name" value="ACYLPHOSPHATASE-2"/>
    <property type="match status" value="1"/>
</dbReference>
<dbReference type="SUPFAM" id="SSF54975">
    <property type="entry name" value="Acylphosphatase/BLUF domain-like"/>
    <property type="match status" value="1"/>
</dbReference>
<evidence type="ECO:0000259" key="11">
    <source>
        <dbReference type="PROSITE" id="PS51160"/>
    </source>
</evidence>
<evidence type="ECO:0000313" key="14">
    <source>
        <dbReference type="Proteomes" id="UP000618051"/>
    </source>
</evidence>
<comment type="catalytic activity">
    <reaction evidence="6">
        <text>an acyl phosphate + H2O = a carboxylate + phosphate + H(+)</text>
        <dbReference type="Rhea" id="RHEA:14965"/>
        <dbReference type="ChEBI" id="CHEBI:15377"/>
        <dbReference type="ChEBI" id="CHEBI:15378"/>
        <dbReference type="ChEBI" id="CHEBI:29067"/>
        <dbReference type="ChEBI" id="CHEBI:43474"/>
        <dbReference type="ChEBI" id="CHEBI:59918"/>
        <dbReference type="EC" id="3.6.1.7"/>
    </reaction>
</comment>
<dbReference type="EC" id="3.6.1.7" evidence="2"/>
<feature type="transmembrane region" description="Helical" evidence="9">
    <location>
        <begin position="1103"/>
        <end position="1125"/>
    </location>
</feature>
<proteinExistence type="inferred from homology"/>
<dbReference type="GO" id="GO:0003998">
    <property type="term" value="F:acylphosphatase activity"/>
    <property type="evidence" value="ECO:0007669"/>
    <property type="project" value="UniProtKB-EC"/>
</dbReference>
<dbReference type="InterPro" id="IPR001792">
    <property type="entry name" value="Acylphosphatase-like_dom"/>
</dbReference>
<dbReference type="PROSITE" id="PS00151">
    <property type="entry name" value="ACYLPHOSPHATASE_2"/>
    <property type="match status" value="1"/>
</dbReference>
<reference evidence="13 14" key="2">
    <citation type="journal article" date="2021" name="J. Hered.">
        <title>Feather Gene Expression Elucidates the Developmental Basis of Plumage Iridescence in African Starlings.</title>
        <authorList>
            <person name="Rubenstein D.R."/>
            <person name="Corvelo A."/>
            <person name="MacManes M.D."/>
            <person name="Maia R."/>
            <person name="Narzisi G."/>
            <person name="Rousaki A."/>
            <person name="Vandenabeele P."/>
            <person name="Shawkey M.D."/>
            <person name="Solomon J."/>
        </authorList>
    </citation>
    <scope>NUCLEOTIDE SEQUENCE [LARGE SCALE GENOMIC DNA]</scope>
    <source>
        <strain evidence="13">SS15</strain>
    </source>
</reference>
<dbReference type="InterPro" id="IPR017968">
    <property type="entry name" value="Acylphosphatase_CS"/>
</dbReference>
<feature type="transmembrane region" description="Helical" evidence="9">
    <location>
        <begin position="1560"/>
        <end position="1580"/>
    </location>
</feature>
<reference evidence="13" key="3">
    <citation type="submission" date="2022-01" db="EMBL/GenBank/DDBJ databases">
        <authorList>
            <person name="Rubenstein D.R."/>
        </authorList>
    </citation>
    <scope>NUCLEOTIDE SEQUENCE</scope>
    <source>
        <strain evidence="13">SS15</strain>
        <tissue evidence="13">Liver</tissue>
    </source>
</reference>
<evidence type="ECO:0000256" key="3">
    <source>
        <dbReference type="ARBA" id="ARBA00022801"/>
    </source>
</evidence>
<dbReference type="Proteomes" id="UP000618051">
    <property type="component" value="Unassembled WGS sequence"/>
</dbReference>
<dbReference type="EMBL" id="JADDUC020000003">
    <property type="protein sequence ID" value="KAI1240337.1"/>
    <property type="molecule type" value="Genomic_DNA"/>
</dbReference>
<evidence type="ECO:0000256" key="9">
    <source>
        <dbReference type="SAM" id="Phobius"/>
    </source>
</evidence>
<feature type="chain" id="PRO_5032945037" description="Acylphosphatase-2" evidence="10">
    <location>
        <begin position="18"/>
        <end position="1803"/>
    </location>
</feature>
<dbReference type="Pfam" id="PF00708">
    <property type="entry name" value="Acylphosphatase"/>
    <property type="match status" value="1"/>
</dbReference>
<evidence type="ECO:0000313" key="12">
    <source>
        <dbReference type="EMBL" id="KAG0123649.1"/>
    </source>
</evidence>
<feature type="domain" description="Acylphosphatase-like" evidence="11">
    <location>
        <begin position="24"/>
        <end position="59"/>
    </location>
</feature>
<keyword evidence="14" id="KW-1185">Reference proteome</keyword>
<comment type="caution">
    <text evidence="12">The sequence shown here is derived from an EMBL/GenBank/DDBJ whole genome shotgun (WGS) entry which is preliminary data.</text>
</comment>
<organism evidence="12">
    <name type="scientific">Lamprotornis superbus</name>
    <dbReference type="NCBI Taxonomy" id="245042"/>
    <lineage>
        <taxon>Eukaryota</taxon>
        <taxon>Metazoa</taxon>
        <taxon>Chordata</taxon>
        <taxon>Craniata</taxon>
        <taxon>Vertebrata</taxon>
        <taxon>Euteleostomi</taxon>
        <taxon>Archelosauria</taxon>
        <taxon>Archosauria</taxon>
        <taxon>Dinosauria</taxon>
        <taxon>Saurischia</taxon>
        <taxon>Theropoda</taxon>
        <taxon>Coelurosauria</taxon>
        <taxon>Aves</taxon>
        <taxon>Neognathae</taxon>
        <taxon>Neoaves</taxon>
        <taxon>Telluraves</taxon>
        <taxon>Australaves</taxon>
        <taxon>Passeriformes</taxon>
        <taxon>Sturnidae</taxon>
        <taxon>Lamprotornis</taxon>
    </lineage>
</organism>
<evidence type="ECO:0000256" key="5">
    <source>
        <dbReference type="ARBA" id="ARBA00041386"/>
    </source>
</evidence>
<feature type="signal peptide" evidence="10">
    <location>
        <begin position="1"/>
        <end position="17"/>
    </location>
</feature>
<keyword evidence="9" id="KW-0812">Transmembrane</keyword>
<keyword evidence="3" id="KW-0378">Hydrolase</keyword>
<accession>A0A835TY16</accession>
<dbReference type="PROSITE" id="PS51160">
    <property type="entry name" value="ACYLPHOSPHATASE_3"/>
    <property type="match status" value="1"/>
</dbReference>
<reference evidence="12" key="1">
    <citation type="submission" date="2020-10" db="EMBL/GenBank/DDBJ databases">
        <title>Feather gene expression reveals the developmental basis of iridescence in African starlings.</title>
        <authorList>
            <person name="Rubenstein D.R."/>
        </authorList>
    </citation>
    <scope>NUCLEOTIDE SEQUENCE</scope>
    <source>
        <strain evidence="12">SS15</strain>
        <tissue evidence="12">Liver</tissue>
    </source>
</reference>
<sequence>MNGGLSVLSVLTLIVLSHYFPNQYTEQEAKKLGVVGWVKNTSQGTVTGQVQGPEEKVNEILIIWTFALSSKLSFLEFAGSIYKLFCDYTQAPIVEVVVNSSCSAAGMELGDFTPTALERQGLRRRKQPFKALTFLGRKWEESVFLCCKSCVAAFLKLMEPWLAYPESKAIPFVEVQCVQNSRAVSLDLMRTSLVLRSQRIPMNRDVLLDLLIPGFCVEKSMVASPAILSLRKPGMFAAGILLLDRVNWISHSSFLINAWLCAAASTLILEMGKSYKLSPCICVVLKGFSTGWKVTWHSLGFGREVTKQTMERHKFCAAGTDLRSPGMLPWTLVGTWEFCNILGRKEEEGTEIATTSEIFGLVKKRACSHAAKNATELSVLKNLSNNVAALLPSPQSKREKMDSPLCCCKLGGINFWRGAGGRLSPLIHLHEQPHIPPAHCSPPLYSISVDKVQPHQPHSIGSLGVILPDSVTPLGIALARHAEKRKCLSSVSGEFSFICSSFIMKKMLIIKNSFPGGSTKSLCDCIPQSFQRQLAYGKQAVSTYRLLEVCLVMETLSRVQEGKASLTFLWGNIVAGSWEWGAQPVLDYPRLHPKLLKGEKQPLSRPFISINPCSSCLPTGQPLSGAVSLQPRGKALPRAPCGTKLQLCAIPAISGLGKSRDLLTCWINRISKSFPNPKDGDVIQINLMKREAIGRNIHGEKMIRKQPLALMESISFLNINCRSQYQFWFITCCDQKCHCGAGQSKRRRRLRSMWECAQRGDWGFWETSLKISPGKQIRIAVFGEAWSPQLIMSKAADKSSRNHWNQPVGKEITELNRELNTKQTLKIGSLVQESVLCLQDAVVDPSLKQINESKSRPIFNQLLRQALSLLLDQLSLLLSPKGVPGEQRGSSNLGDQSVMAELRWLQLKCPCPMDHLFNTKKHLEKTFSSWEKGAPYLATSEQSEMWREKPLTIMIHPARHRSQGDADWADLGALQVSASKRRKQHQKKIIYVAARTIMCWLSFLQGGRGKRIAVVGSFSLLVKERSTDRNVRIQKGTDLCKSCHLVLSKSHCRGNSGIWSVAIVFTFTWRILKPVIIPWVLLPDLVSTKSVFPCDKSLVSLREIFWALLGKILALLSWLFGVGLVSRQMEVACNRMLDHLSISKEGECSEGPALPLQCCTVPKNESILCVVHTQQLPVCQPGADQQIFLLHQSSICWEIKTKLVSPQLFTNPFSYSGLSPTLGCEVTALSLSAWKCSVPEGRIWLDLSNDTCNVPSDRTQKTPTGADKHTACREVFVNPPRAFGKSALGRLGENLELLQERVGVQSICLSGPDRTLTITKPHPCQKAQVMVYLLCSTARCASASCPPRPWQFHRHRGVGTVSKHVIYGQIFTFKPLPSLLLLRLPSHQFKIVCEFLSYQQFPESPSLEQSCLMVMQPGRDHHILPEVSVLPTKPAGDVTWADMKRNVGMLAESQGCKFLPRKTCNLLSKCLDIEEENAQCFYGSYMHTQDMDANLTSCSVLITPSLSQPVWEEWEIHFSLWSAGFFPRPLCHGDLEELLSSDSWSFHSTAHFPGYCSNKGLQVITLGLLYLIWPLLLFGAHGPRFLCDGLLELFQGQTSFRHWCNAREPGDEPIPGKVGQCASAVINGIQEGGGERLSQSFRLSGQEEDLLSDALDWLTININELFYAAGTCSLLLPVGLINNNLIINHMMWISEEGVYAVTSLNPTVSACEKAGMSKIRTRLMQKESCVALMSRLVGDAVINLLAYKSSGSASSPWQPTEQEMKSDMKSLTKESRMRVAQGAEKIRCIFFYLLLRPEYSCHE</sequence>
<evidence type="ECO:0000256" key="1">
    <source>
        <dbReference type="ARBA" id="ARBA00005614"/>
    </source>
</evidence>
<keyword evidence="9" id="KW-1133">Transmembrane helix</keyword>